<sequence>MINDEPDARDLVAIALRSFRETILPLVPAEQRFTALMIANALATAERELAAGASAEPALAAAVGGLLGETGDLSTLAPRLCAAIGEGRFDDDEPQAALRRVLFDLTRARMAVSNPKLLAAGR</sequence>
<organism evidence="2 3">
    <name type="scientific">Azospirillum doebereinerae</name>
    <dbReference type="NCBI Taxonomy" id="92933"/>
    <lineage>
        <taxon>Bacteria</taxon>
        <taxon>Pseudomonadati</taxon>
        <taxon>Pseudomonadota</taxon>
        <taxon>Alphaproteobacteria</taxon>
        <taxon>Rhodospirillales</taxon>
        <taxon>Azospirillaceae</taxon>
        <taxon>Azospirillum</taxon>
    </lineage>
</organism>
<feature type="domain" description="DUF6285" evidence="1">
    <location>
        <begin position="25"/>
        <end position="116"/>
    </location>
</feature>
<dbReference type="RefSeq" id="WP_126999774.1">
    <property type="nucleotide sequence ID" value="NZ_JBNPXW010000027.1"/>
</dbReference>
<evidence type="ECO:0000259" key="1">
    <source>
        <dbReference type="Pfam" id="PF19802"/>
    </source>
</evidence>
<dbReference type="Proteomes" id="UP000280346">
    <property type="component" value="Unassembled WGS sequence"/>
</dbReference>
<evidence type="ECO:0000313" key="2">
    <source>
        <dbReference type="EMBL" id="RUQ69358.1"/>
    </source>
</evidence>
<dbReference type="AlphaFoldDB" id="A0A3S0XAH2"/>
<keyword evidence="3" id="KW-1185">Reference proteome</keyword>
<gene>
    <name evidence="2" type="ORF">EJ913_16470</name>
</gene>
<evidence type="ECO:0000313" key="3">
    <source>
        <dbReference type="Proteomes" id="UP000280346"/>
    </source>
</evidence>
<dbReference type="OrthoDB" id="8480752at2"/>
<dbReference type="InterPro" id="IPR046252">
    <property type="entry name" value="DUF6285"/>
</dbReference>
<protein>
    <recommendedName>
        <fullName evidence="1">DUF6285 domain-containing protein</fullName>
    </recommendedName>
</protein>
<dbReference type="Pfam" id="PF19802">
    <property type="entry name" value="DUF6285"/>
    <property type="match status" value="1"/>
</dbReference>
<accession>A0A3S0XAH2</accession>
<reference evidence="2 3" key="1">
    <citation type="submission" date="2018-12" db="EMBL/GenBank/DDBJ databases">
        <authorList>
            <person name="Yang Y."/>
        </authorList>
    </citation>
    <scope>NUCLEOTIDE SEQUENCE [LARGE SCALE GENOMIC DNA]</scope>
    <source>
        <strain evidence="2 3">GSF71</strain>
    </source>
</reference>
<proteinExistence type="predicted"/>
<name>A0A3S0XAH2_9PROT</name>
<comment type="caution">
    <text evidence="2">The sequence shown here is derived from an EMBL/GenBank/DDBJ whole genome shotgun (WGS) entry which is preliminary data.</text>
</comment>
<dbReference type="EMBL" id="RZIJ01000012">
    <property type="protein sequence ID" value="RUQ69358.1"/>
    <property type="molecule type" value="Genomic_DNA"/>
</dbReference>